<dbReference type="InterPro" id="IPR018247">
    <property type="entry name" value="EF_Hand_1_Ca_BS"/>
</dbReference>
<accession>A0A934VGS6</accession>
<evidence type="ECO:0000259" key="5">
    <source>
        <dbReference type="Pfam" id="PF17210"/>
    </source>
</evidence>
<dbReference type="InterPro" id="IPR013783">
    <property type="entry name" value="Ig-like_fold"/>
</dbReference>
<feature type="domain" description="SD-repeat containing protein B" evidence="5">
    <location>
        <begin position="772"/>
        <end position="857"/>
    </location>
</feature>
<dbReference type="PROSITE" id="PS00018">
    <property type="entry name" value="EF_HAND_1"/>
    <property type="match status" value="1"/>
</dbReference>
<dbReference type="PANTHER" id="PTHR23303">
    <property type="entry name" value="CARBOXYPEPTIDASE REGULATORY REGION-CONTAINING"/>
    <property type="match status" value="1"/>
</dbReference>
<organism evidence="6 7">
    <name type="scientific">Haloferula rosea</name>
    <dbReference type="NCBI Taxonomy" id="490093"/>
    <lineage>
        <taxon>Bacteria</taxon>
        <taxon>Pseudomonadati</taxon>
        <taxon>Verrucomicrobiota</taxon>
        <taxon>Verrucomicrobiia</taxon>
        <taxon>Verrucomicrobiales</taxon>
        <taxon>Verrucomicrobiaceae</taxon>
        <taxon>Haloferula</taxon>
    </lineage>
</organism>
<name>A0A934VGS6_9BACT</name>
<evidence type="ECO:0000256" key="4">
    <source>
        <dbReference type="SAM" id="MobiDB-lite"/>
    </source>
</evidence>
<feature type="domain" description="SD-repeat containing protein B" evidence="5">
    <location>
        <begin position="1299"/>
        <end position="1409"/>
    </location>
</feature>
<dbReference type="InterPro" id="IPR033764">
    <property type="entry name" value="Sdr_B"/>
</dbReference>
<comment type="caution">
    <text evidence="6">The sequence shown here is derived from an EMBL/GenBank/DDBJ whole genome shotgun (WGS) entry which is preliminary data.</text>
</comment>
<feature type="domain" description="SD-repeat containing protein B" evidence="5">
    <location>
        <begin position="657"/>
        <end position="768"/>
    </location>
</feature>
<dbReference type="InterPro" id="IPR051417">
    <property type="entry name" value="SDr/BOS_complex"/>
</dbReference>
<evidence type="ECO:0000256" key="3">
    <source>
        <dbReference type="ARBA" id="ARBA00022729"/>
    </source>
</evidence>
<dbReference type="GO" id="GO:0005576">
    <property type="term" value="C:extracellular region"/>
    <property type="evidence" value="ECO:0007669"/>
    <property type="project" value="UniProtKB-SubCell"/>
</dbReference>
<protein>
    <recommendedName>
        <fullName evidence="5">SD-repeat containing protein B domain-containing protein</fullName>
    </recommendedName>
</protein>
<comment type="subcellular location">
    <subcellularLocation>
        <location evidence="1">Secreted</location>
    </subcellularLocation>
</comment>
<dbReference type="EMBL" id="JAENII010000013">
    <property type="protein sequence ID" value="MBK1828347.1"/>
    <property type="molecule type" value="Genomic_DNA"/>
</dbReference>
<dbReference type="Pfam" id="PF17210">
    <property type="entry name" value="SdrD_B"/>
    <property type="match status" value="8"/>
</dbReference>
<proteinExistence type="predicted"/>
<reference evidence="6" key="1">
    <citation type="submission" date="2021-01" db="EMBL/GenBank/DDBJ databases">
        <title>Modified the classification status of verrucomicrobia.</title>
        <authorList>
            <person name="Feng X."/>
        </authorList>
    </citation>
    <scope>NUCLEOTIDE SEQUENCE</scope>
    <source>
        <strain evidence="6">KCTC 22201</strain>
    </source>
</reference>
<evidence type="ECO:0000256" key="1">
    <source>
        <dbReference type="ARBA" id="ARBA00004613"/>
    </source>
</evidence>
<dbReference type="NCBIfam" id="TIGR01451">
    <property type="entry name" value="B_ant_repeat"/>
    <property type="match status" value="1"/>
</dbReference>
<keyword evidence="7" id="KW-1185">Reference proteome</keyword>
<feature type="region of interest" description="Disordered" evidence="4">
    <location>
        <begin position="1451"/>
        <end position="1470"/>
    </location>
</feature>
<keyword evidence="3" id="KW-0732">Signal</keyword>
<keyword evidence="2" id="KW-0964">Secreted</keyword>
<feature type="domain" description="SD-repeat containing protein B" evidence="5">
    <location>
        <begin position="1186"/>
        <end position="1274"/>
    </location>
</feature>
<dbReference type="InterPro" id="IPR047589">
    <property type="entry name" value="DUF11_rpt"/>
</dbReference>
<feature type="domain" description="SD-repeat containing protein B" evidence="5">
    <location>
        <begin position="1543"/>
        <end position="1624"/>
    </location>
</feature>
<evidence type="ECO:0000313" key="7">
    <source>
        <dbReference type="Proteomes" id="UP000658278"/>
    </source>
</evidence>
<feature type="domain" description="SD-repeat containing protein B" evidence="5">
    <location>
        <begin position="1074"/>
        <end position="1163"/>
    </location>
</feature>
<evidence type="ECO:0000256" key="2">
    <source>
        <dbReference type="ARBA" id="ARBA00022525"/>
    </source>
</evidence>
<gene>
    <name evidence="6" type="ORF">JIN81_15035</name>
</gene>
<evidence type="ECO:0000313" key="6">
    <source>
        <dbReference type="EMBL" id="MBK1828347.1"/>
    </source>
</evidence>
<sequence length="2355" mass="248073">MVAAPLAHGQSPPPTQTFYIPFSEDSQLDAFDAVNGVAGNPLAVFVTFSTVADETIIYYDHWEDGYEDNLSNPVQSTTLVFGDGNAANGFPPGNPSDLIPAGTVFNLRNFVDVDTLGEVLDYDARDKVASFKPISLTKTTFPDGTDTLLAGCVEIFEYGLWGTEYRVPVGVDMPTAAASGGLTFDQDLFNYTGVSISAGPNGATVRVDKDNSGGFEQTVRLSEGETFYVDGVETGARVSSDEPIQVLLFTGTVNSNYASRDTMLLPTYRWATSYYAPVTTVAGDGAVTFLYNPGTSPITVSYDYRDSDSSYVTDTISVPAGGNARVVMGEADGVDHFGAYRFYTVGEELFYAISTIDADALSDDNKGWDGGFTLVGEPSLTTQALVSLGIGRDPYSSLSPDQNGNPVWLTTAGNGDVAERVYVDFNGDNAGPKEDPNGNYYDVDYDLRELEQLKLFDPDGDQSGMLIYTLNPAVKVAAVWAQDPSVASFAQPGIDVAALVPPLREGSAGKISRLGDDADRNGVVSAGDVLDYRIQVVNTARTSIPGPFRVTDNLPADVSYVPGSTRFRYSVGGAWVEWAPIPDDGSGTLFPLDGSGFPLMIADGIGVGQSIEIAFEAAVKAFGDLNPTSTGIVNTGDVEISPYGLVIPIEWEDTLFASLGDRVWEDLNGDGQQQGGEAGINGILVYADLNGNGVHDVGEPSDVTTDDGDYLITGLLAGSYTIRVDSSGISAIDPGYGPTDDLDGVGSPHSASVTLATSQTRTDVDFGYKIDASLGDRVWLDADGDGEQDAGEPGINGVRVYIDANGSNSYEEGELFAITSGDGNYFIGNLEDGVYQVRVDTGTLPGGATQTHDFNGALDHEAGVTLSGVEHEDRLDFGYRGSLSIGDLVWEDDDADGVQGVGYDVINGRLDINRSGGVSNADDGFFGGFEIIDGYVDISGNGAISGFDDGSFFGFQVINGGIDVSNNGSISGADDLSDAVGGESGIENVRVYIDSNNNGVRDANELSDITDADGFYLIGFLFNGDYVVRVDRSTVPGSFVPTYDLTDPTDDDMAEVVLSGSNRTDVDFGYRNDATLGDLVWNDRNGDGSRDNGEPGIAGVLVYIDADGDNRFDQGVETFAYTDLDGMYRFENLADETYTVRVEFSTLPQGVTQTYDLTGALDHEAQRTLTVSEDAVDVDFGYNATASFGDFVWNDANGNGLQDGGEAGIPNVRVYLDIDGDGAFDSLTEPSDVTDGSGAYGIGSLVPGTYTARVDASTLPAGVIQTFDLSGGLDDSATFSLSSTQVRTDVDFGYAVPVSIGDLVWSDLNGDGQRDGGEPGLGGVPVTLFRAGDDSVVDTIQSEPDGSYLFEDLPPGDYYVGFGALTGYQRTIANQGDDASDSDADPATGIAGPVTLVSGASDLTLDAGYYEPAILGDFVWNDANANGVQDDGELGVEGVGIELFRPGFGPDGIAGNSDDDDAVGSATSASDGSYGFGGLVPGRYVVSFADFSGYARSVTGQGTADTDSDAGADGRSAAVDLAAGDDNDSVDAGYYPAGWIRGSVFADTDDDGLGEVGLSGVVIRLLDDEGGPVLDLEGNPVTTLTAGDGSYEFSDLLPADYRVVQDQPSGYASVSDSDGANDNVIGAESALTVTAGSGNTGNDFIEIQFGSISGSVLSDADDDGDGDDPLEGVILSLLDEAGEPVLDGASQPVTTTTDEFGNYSFPNLIPGDYQVVETQPDGYGSVSDIDGGDPDWIGNVTAIAVVPGGNVVMQDFVEIELGSISGSVFAGTTPLSGVTLTLLAEFGDPVDGDPDEPGVQRITTQTGSDGSYRFDDLPPGVYQVGQTQPFGYDSVGDVDGGDVNIIGDVTPIDVPPGFDSEDNDFLETLDTCPDDWDEWLFQHPGEWADGNPDLDAYDNLAEFAFAMPADDGSGSPWLGRTAWIIQPSSLAPGTLEGVFVRPKGALLDVTYTLEYAAALGDPVAWSSLEITSGMITTEDNGDCTETVTIHDLETLTGLTDGEGVVRIRVDLDEEPDSIIDHTTHSEVEGWTETDLLLCCRTYNDPYLRETLFTGEIAAVSGQDVVLSVSAGALQLADLLQPGSNYYVEVTSGDLEGHRFDVVSASGNAITLTNDSALHAAEAPFNTWQGALPSDLVGDALVLRRHVTLDERFPPNAFGASDSQMTADMIQVFADGAWTFYWLDENGGSPRWVDAAESPMLDRGDRILPPGQGVFFNNRTSEKSILAYGEIRANDFIRPLDDSDNLVGGGFPLDQSAAGPNQRNMRSDGFVGSLDFKVADSFFIWRQDADPGAAGYDSYFLADGSPVNPALKRWVAVGDALLGNREGEVILLGNRAVFLRSGLGYDTYTVPQPWAP</sequence>
<dbReference type="Proteomes" id="UP000658278">
    <property type="component" value="Unassembled WGS sequence"/>
</dbReference>
<feature type="domain" description="SD-repeat containing protein B" evidence="5">
    <location>
        <begin position="1652"/>
        <end position="1733"/>
    </location>
</feature>
<feature type="domain" description="SD-repeat containing protein B" evidence="5">
    <location>
        <begin position="1415"/>
        <end position="1534"/>
    </location>
</feature>
<dbReference type="Gene3D" id="2.60.40.10">
    <property type="entry name" value="Immunoglobulins"/>
    <property type="match status" value="10"/>
</dbReference>
<dbReference type="SUPFAM" id="SSF117074">
    <property type="entry name" value="Hypothetical protein PA1324"/>
    <property type="match status" value="10"/>
</dbReference>